<dbReference type="RefSeq" id="WP_013507172.1">
    <property type="nucleotide sequence ID" value="NC_014836.1"/>
</dbReference>
<dbReference type="eggNOG" id="COG3471">
    <property type="taxonomic scope" value="Bacteria"/>
</dbReference>
<dbReference type="InParanoid" id="E6W6G8"/>
<dbReference type="GO" id="GO:0006974">
    <property type="term" value="P:DNA damage response"/>
    <property type="evidence" value="ECO:0007669"/>
    <property type="project" value="TreeGrafter"/>
</dbReference>
<gene>
    <name evidence="2" type="ordered locus">Selin_2592</name>
</gene>
<feature type="signal peptide" evidence="1">
    <location>
        <begin position="1"/>
        <end position="21"/>
    </location>
</feature>
<dbReference type="KEGG" id="din:Selin_2592"/>
<dbReference type="HOGENOM" id="CLU_086898_2_0_0"/>
<evidence type="ECO:0000313" key="2">
    <source>
        <dbReference type="EMBL" id="ADU67303.1"/>
    </source>
</evidence>
<evidence type="ECO:0000313" key="3">
    <source>
        <dbReference type="Proteomes" id="UP000002572"/>
    </source>
</evidence>
<dbReference type="PANTHER" id="PTHR34387:SF1">
    <property type="entry name" value="PERIPLASMIC IMMUNOGENIC PROTEIN"/>
    <property type="match status" value="1"/>
</dbReference>
<proteinExistence type="predicted"/>
<dbReference type="EMBL" id="CP002432">
    <property type="protein sequence ID" value="ADU67303.1"/>
    <property type="molecule type" value="Genomic_DNA"/>
</dbReference>
<keyword evidence="1" id="KW-0732">Signal</keyword>
<dbReference type="Gene3D" id="3.30.70.2970">
    <property type="entry name" value="Protein of unknown function (DUF541), domain 2"/>
    <property type="match status" value="1"/>
</dbReference>
<reference evidence="2 3" key="1">
    <citation type="submission" date="2010-12" db="EMBL/GenBank/DDBJ databases">
        <title>Complete sequence of Desulfurispirillum indicum S5.</title>
        <authorList>
            <consortium name="US DOE Joint Genome Institute"/>
            <person name="Lucas S."/>
            <person name="Copeland A."/>
            <person name="Lapidus A."/>
            <person name="Cheng J.-F."/>
            <person name="Goodwin L."/>
            <person name="Pitluck S."/>
            <person name="Chertkov O."/>
            <person name="Held B."/>
            <person name="Detter J.C."/>
            <person name="Han C."/>
            <person name="Tapia R."/>
            <person name="Land M."/>
            <person name="Hauser L."/>
            <person name="Kyrpides N."/>
            <person name="Ivanova N."/>
            <person name="Mikhailova N."/>
            <person name="Haggblom M."/>
            <person name="Rauschenbach I."/>
            <person name="Bini E."/>
            <person name="Woyke T."/>
        </authorList>
    </citation>
    <scope>NUCLEOTIDE SEQUENCE [LARGE SCALE GENOMIC DNA]</scope>
    <source>
        <strain evidence="3">ATCC BAA-1389 / DSM 22839 / S5</strain>
    </source>
</reference>
<keyword evidence="3" id="KW-1185">Reference proteome</keyword>
<feature type="chain" id="PRO_5003214353" description="DUF541 domain-containing protein" evidence="1">
    <location>
        <begin position="22"/>
        <end position="235"/>
    </location>
</feature>
<dbReference type="Proteomes" id="UP000002572">
    <property type="component" value="Chromosome"/>
</dbReference>
<dbReference type="Pfam" id="PF04402">
    <property type="entry name" value="SIMPL"/>
    <property type="match status" value="1"/>
</dbReference>
<evidence type="ECO:0000256" key="1">
    <source>
        <dbReference type="SAM" id="SignalP"/>
    </source>
</evidence>
<dbReference type="Gene3D" id="3.30.110.170">
    <property type="entry name" value="Protein of unknown function (DUF541), domain 1"/>
    <property type="match status" value="1"/>
</dbReference>
<organism evidence="2 3">
    <name type="scientific">Desulfurispirillum indicum (strain ATCC BAA-1389 / DSM 22839 / S5)</name>
    <dbReference type="NCBI Taxonomy" id="653733"/>
    <lineage>
        <taxon>Bacteria</taxon>
        <taxon>Pseudomonadati</taxon>
        <taxon>Chrysiogenota</taxon>
        <taxon>Chrysiogenia</taxon>
        <taxon>Chrysiogenales</taxon>
        <taxon>Chrysiogenaceae</taxon>
        <taxon>Desulfurispirillum</taxon>
    </lineage>
</organism>
<dbReference type="InterPro" id="IPR052022">
    <property type="entry name" value="26kDa_periplasmic_antigen"/>
</dbReference>
<dbReference type="PANTHER" id="PTHR34387">
    <property type="entry name" value="SLR1258 PROTEIN"/>
    <property type="match status" value="1"/>
</dbReference>
<dbReference type="AlphaFoldDB" id="E6W6G8"/>
<accession>E6W6G8</accession>
<sequence>MKYPMLFLLVTLLCLVPAVLAGEFPENMIQFEVSAEGEVENDTITVMLRYQTQSAQPSVAADEVNRTMEWMQRQLGSFADVKSRHRGYRTTPLPQSAEQRGREPIIWQVQQEVELRSTNIVQMQQAIARLQERLAVTSVVFSPSPQLHDRQSDALTRQALQKFRQQAELIRKELGARSYRLGQLHVNSYSQEPPRDMFLQRSSAEVSTMSIAPPAMESGSSRIQVRVGGSIFLDF</sequence>
<protein>
    <recommendedName>
        <fullName evidence="4">DUF541 domain-containing protein</fullName>
    </recommendedName>
</protein>
<name>E6W6G8_DESIS</name>
<dbReference type="InterPro" id="IPR007497">
    <property type="entry name" value="SIMPL/DUF541"/>
</dbReference>
<evidence type="ECO:0008006" key="4">
    <source>
        <dbReference type="Google" id="ProtNLM"/>
    </source>
</evidence>
<dbReference type="OrthoDB" id="7062395at2"/>